<reference evidence="2" key="1">
    <citation type="journal article" date="2014" name="Int. J. Syst. Evol. Microbiol.">
        <title>Complete genome sequence of Corynebacterium casei LMG S-19264T (=DSM 44701T), isolated from a smear-ripened cheese.</title>
        <authorList>
            <consortium name="US DOE Joint Genome Institute (JGI-PGF)"/>
            <person name="Walter F."/>
            <person name="Albersmeier A."/>
            <person name="Kalinowski J."/>
            <person name="Ruckert C."/>
        </authorList>
    </citation>
    <scope>NUCLEOTIDE SEQUENCE</scope>
    <source>
        <strain evidence="2">JCM 13306</strain>
    </source>
</reference>
<evidence type="ECO:0000313" key="3">
    <source>
        <dbReference type="Proteomes" id="UP000623958"/>
    </source>
</evidence>
<keyword evidence="1" id="KW-0812">Transmembrane</keyword>
<sequence>MSTSPSKSPRWFVAADLNGFFGLVVDNLSILGFIAMALVGMFQFPADVVFGRMFPGTAFGVLVGNLLYTLMARRLAARTGRDDVTAMPLGLDAPTSIGMALLVLGPAFVAFKAQGLDPHAAALATWKLGMASLIVMGLLKLVLSFFGEAVTRALPRAALLGSIAGIALVLMGLLPLLETLRSPIAGFTTLGLLLYVLVAKGRLPVKLPGVLVAFVFGTLLYYGLGLAGLGAPGFALPQWTPPQVVLPWPTLGFVEGLPNTVPYLPLLLPFGLLMVVGGINVSESARAAGDDYRTRDILLVEAFATLVAGVCGGVAQTTPYIGQPAYKHMGARSGYTLLTGLFVGIGGMLGIVSGLVQWLPLAVLSPIIVYVAIDITTQAFQATPKQHAGAMVLGFLPSAAYLLAIKAPGWIPPEQLAALTTRVDGHGLPELAVIFTLGNGFIITAMLWTAAVVAMIDGRLLRAAGFLLVAAGLALFGLIHSVDPRGGIYLPWQLEGLARTISWQFVGAYVALAALLGLLSLQQGKEAAGTGGARDTGH</sequence>
<feature type="transmembrane region" description="Helical" evidence="1">
    <location>
        <begin position="123"/>
        <end position="146"/>
    </location>
</feature>
<feature type="transmembrane region" description="Helical" evidence="1">
    <location>
        <begin position="89"/>
        <end position="111"/>
    </location>
</feature>
<protein>
    <recommendedName>
        <fullName evidence="4">MFS transporter, AGZA family, xanthine/uracil permease</fullName>
    </recommendedName>
</protein>
<feature type="transmembrane region" description="Helical" evidence="1">
    <location>
        <begin position="463"/>
        <end position="481"/>
    </location>
</feature>
<feature type="transmembrane region" description="Helical" evidence="1">
    <location>
        <begin position="388"/>
        <end position="411"/>
    </location>
</feature>
<dbReference type="PANTHER" id="PTHR31610:SF0">
    <property type="entry name" value="SLC26A_SULP TRANSPORTER DOMAIN-CONTAINING PROTEIN"/>
    <property type="match status" value="1"/>
</dbReference>
<dbReference type="EMBL" id="BNBA01000005">
    <property type="protein sequence ID" value="GHH49506.1"/>
    <property type="molecule type" value="Genomic_DNA"/>
</dbReference>
<feature type="transmembrane region" description="Helical" evidence="1">
    <location>
        <begin position="20"/>
        <end position="42"/>
    </location>
</feature>
<proteinExistence type="predicted"/>
<feature type="transmembrane region" description="Helical" evidence="1">
    <location>
        <begin position="263"/>
        <end position="281"/>
    </location>
</feature>
<name>A0A919KH58_9XANT</name>
<keyword evidence="1" id="KW-1133">Transmembrane helix</keyword>
<dbReference type="Proteomes" id="UP000623958">
    <property type="component" value="Unassembled WGS sequence"/>
</dbReference>
<evidence type="ECO:0000256" key="1">
    <source>
        <dbReference type="SAM" id="Phobius"/>
    </source>
</evidence>
<feature type="transmembrane region" description="Helical" evidence="1">
    <location>
        <begin position="210"/>
        <end position="231"/>
    </location>
</feature>
<dbReference type="PANTHER" id="PTHR31610">
    <property type="entry name" value="SLR0360 PROTEIN"/>
    <property type="match status" value="1"/>
</dbReference>
<keyword evidence="1" id="KW-0472">Membrane</keyword>
<feature type="transmembrane region" description="Helical" evidence="1">
    <location>
        <begin position="431"/>
        <end position="456"/>
    </location>
</feature>
<feature type="transmembrane region" description="Helical" evidence="1">
    <location>
        <begin position="501"/>
        <end position="521"/>
    </location>
</feature>
<comment type="caution">
    <text evidence="2">The sequence shown here is derived from an EMBL/GenBank/DDBJ whole genome shotgun (WGS) entry which is preliminary data.</text>
</comment>
<evidence type="ECO:0008006" key="4">
    <source>
        <dbReference type="Google" id="ProtNLM"/>
    </source>
</evidence>
<gene>
    <name evidence="2" type="ORF">GCM10009090_09040</name>
</gene>
<keyword evidence="3" id="KW-1185">Reference proteome</keyword>
<reference evidence="2" key="2">
    <citation type="submission" date="2020-09" db="EMBL/GenBank/DDBJ databases">
        <authorList>
            <person name="Sun Q."/>
            <person name="Ohkuma M."/>
        </authorList>
    </citation>
    <scope>NUCLEOTIDE SEQUENCE</scope>
    <source>
        <strain evidence="2">JCM 13306</strain>
    </source>
</reference>
<feature type="transmembrane region" description="Helical" evidence="1">
    <location>
        <begin position="153"/>
        <end position="174"/>
    </location>
</feature>
<evidence type="ECO:0000313" key="2">
    <source>
        <dbReference type="EMBL" id="GHH49506.1"/>
    </source>
</evidence>
<feature type="transmembrane region" description="Helical" evidence="1">
    <location>
        <begin position="180"/>
        <end position="198"/>
    </location>
</feature>
<organism evidence="2 3">
    <name type="scientific">Xanthomonas boreopolis</name>
    <dbReference type="NCBI Taxonomy" id="86183"/>
    <lineage>
        <taxon>Bacteria</taxon>
        <taxon>Pseudomonadati</taxon>
        <taxon>Pseudomonadota</taxon>
        <taxon>Gammaproteobacteria</taxon>
        <taxon>Lysobacterales</taxon>
        <taxon>Lysobacteraceae</taxon>
        <taxon>Xanthomonas</taxon>
    </lineage>
</organism>
<dbReference type="RefSeq" id="WP_434027434.1">
    <property type="nucleotide sequence ID" value="NZ_BNBA01000005.1"/>
</dbReference>
<feature type="transmembrane region" description="Helical" evidence="1">
    <location>
        <begin position="48"/>
        <end position="68"/>
    </location>
</feature>
<feature type="transmembrane region" description="Helical" evidence="1">
    <location>
        <begin position="334"/>
        <end position="352"/>
    </location>
</feature>
<accession>A0A919KH58</accession>
<dbReference type="AlphaFoldDB" id="A0A919KH58"/>